<sequence length="61" mass="7015">MNCFFLFFLKICIGFKKIFVAPECQAYRLAIFPKSGTRHILPNCKFGTPDNFLLKPTEKNG</sequence>
<dbReference type="EMBL" id="CP061800">
    <property type="protein sequence ID" value="QTA89553.1"/>
    <property type="molecule type" value="Genomic_DNA"/>
</dbReference>
<accession>A0A975BQJ7</accession>
<gene>
    <name evidence="1" type="ORF">dnm_056090</name>
</gene>
<keyword evidence="2" id="KW-1185">Reference proteome</keyword>
<protein>
    <submittedName>
        <fullName evidence="1">Uncharacterized protein</fullName>
    </submittedName>
</protein>
<evidence type="ECO:0000313" key="1">
    <source>
        <dbReference type="EMBL" id="QTA89553.1"/>
    </source>
</evidence>
<evidence type="ECO:0000313" key="2">
    <source>
        <dbReference type="Proteomes" id="UP000663722"/>
    </source>
</evidence>
<dbReference type="AlphaFoldDB" id="A0A975BQJ7"/>
<reference evidence="1" key="1">
    <citation type="journal article" date="2021" name="Microb. Physiol.">
        <title>Proteogenomic Insights into the Physiology of Marine, Sulfate-Reducing, Filamentous Desulfonema limicola and Desulfonema magnum.</title>
        <authorList>
            <person name="Schnaars V."/>
            <person name="Wohlbrand L."/>
            <person name="Scheve S."/>
            <person name="Hinrichs C."/>
            <person name="Reinhardt R."/>
            <person name="Rabus R."/>
        </authorList>
    </citation>
    <scope>NUCLEOTIDE SEQUENCE</scope>
    <source>
        <strain evidence="1">4be13</strain>
    </source>
</reference>
<proteinExistence type="predicted"/>
<dbReference type="Proteomes" id="UP000663722">
    <property type="component" value="Chromosome"/>
</dbReference>
<name>A0A975BQJ7_9BACT</name>
<organism evidence="1 2">
    <name type="scientific">Desulfonema magnum</name>
    <dbReference type="NCBI Taxonomy" id="45655"/>
    <lineage>
        <taxon>Bacteria</taxon>
        <taxon>Pseudomonadati</taxon>
        <taxon>Thermodesulfobacteriota</taxon>
        <taxon>Desulfobacteria</taxon>
        <taxon>Desulfobacterales</taxon>
        <taxon>Desulfococcaceae</taxon>
        <taxon>Desulfonema</taxon>
    </lineage>
</organism>
<dbReference type="KEGG" id="dmm:dnm_056090"/>